<dbReference type="PANTHER" id="PTHR44858">
    <property type="entry name" value="TETRATRICOPEPTIDE REPEAT PROTEIN 6"/>
    <property type="match status" value="1"/>
</dbReference>
<sequence length="322" mass="35855">MAADPSRAQIQQVQRAFQAFNDRDLRNAEVLFDQSVQAWEQLERPRDEMAALVKARGNVKVDLKKFEAAIEDFDRVLSIMSVDGTKTDGSGEAAYSEYPDVFVQRGLAWVREGGREGGGKVGRDREREDRRVENGPGWSRMERGAEQVGGSRPRLQPGHPTLGRGEGEGINPFVLTFRGNALTRLGMYKDALQDFEASADLFLASRDEEDALLARANAALTYYELGYEETGVKLMQDVLRRQPGFVDVHVALAAHAWGEGNLGRAEKEWRFACEQTTTGCASYRDLDFVQRIRRWPPSLVKKLEGFLAKSKVVAGGGSSVLR</sequence>
<keyword evidence="5" id="KW-1185">Reference proteome</keyword>
<evidence type="ECO:0000313" key="5">
    <source>
        <dbReference type="Proteomes" id="UP000355283"/>
    </source>
</evidence>
<name>A0A4D9DA78_9STRA</name>
<keyword evidence="2" id="KW-0802">TPR repeat</keyword>
<organism evidence="4 5">
    <name type="scientific">Nannochloropsis salina CCMP1776</name>
    <dbReference type="NCBI Taxonomy" id="1027361"/>
    <lineage>
        <taxon>Eukaryota</taxon>
        <taxon>Sar</taxon>
        <taxon>Stramenopiles</taxon>
        <taxon>Ochrophyta</taxon>
        <taxon>Eustigmatophyceae</taxon>
        <taxon>Eustigmatales</taxon>
        <taxon>Monodopsidaceae</taxon>
        <taxon>Microchloropsis</taxon>
        <taxon>Microchloropsis salina</taxon>
    </lineage>
</organism>
<dbReference type="OrthoDB" id="1926212at2759"/>
<gene>
    <name evidence="4" type="ORF">NSK_001260</name>
</gene>
<reference evidence="4 5" key="1">
    <citation type="submission" date="2019-01" db="EMBL/GenBank/DDBJ databases">
        <title>Nuclear Genome Assembly of the Microalgal Biofuel strain Nannochloropsis salina CCMP1776.</title>
        <authorList>
            <person name="Hovde B."/>
        </authorList>
    </citation>
    <scope>NUCLEOTIDE SEQUENCE [LARGE SCALE GENOMIC DNA]</scope>
    <source>
        <strain evidence="4 5">CCMP1776</strain>
    </source>
</reference>
<dbReference type="SUPFAM" id="SSF48452">
    <property type="entry name" value="TPR-like"/>
    <property type="match status" value="1"/>
</dbReference>
<feature type="region of interest" description="Disordered" evidence="3">
    <location>
        <begin position="114"/>
        <end position="167"/>
    </location>
</feature>
<keyword evidence="1" id="KW-0677">Repeat</keyword>
<dbReference type="PANTHER" id="PTHR44858:SF20">
    <property type="entry name" value="SHSP DOMAIN-CONTAINING PROTEIN"/>
    <property type="match status" value="1"/>
</dbReference>
<dbReference type="EMBL" id="SDOX01000005">
    <property type="protein sequence ID" value="TFJ87914.1"/>
    <property type="molecule type" value="Genomic_DNA"/>
</dbReference>
<dbReference type="Gene3D" id="1.25.40.10">
    <property type="entry name" value="Tetratricopeptide repeat domain"/>
    <property type="match status" value="2"/>
</dbReference>
<dbReference type="InterPro" id="IPR050498">
    <property type="entry name" value="Ycf3"/>
</dbReference>
<dbReference type="AlphaFoldDB" id="A0A4D9DA78"/>
<comment type="caution">
    <text evidence="4">The sequence shown here is derived from an EMBL/GenBank/DDBJ whole genome shotgun (WGS) entry which is preliminary data.</text>
</comment>
<dbReference type="InterPro" id="IPR019734">
    <property type="entry name" value="TPR_rpt"/>
</dbReference>
<proteinExistence type="predicted"/>
<protein>
    <submittedName>
        <fullName evidence="4">Uncharacterized protein</fullName>
    </submittedName>
</protein>
<feature type="compositionally biased region" description="Basic and acidic residues" evidence="3">
    <location>
        <begin position="114"/>
        <end position="133"/>
    </location>
</feature>
<evidence type="ECO:0000256" key="1">
    <source>
        <dbReference type="ARBA" id="ARBA00022737"/>
    </source>
</evidence>
<accession>A0A4D9DA78</accession>
<dbReference type="SMART" id="SM00028">
    <property type="entry name" value="TPR"/>
    <property type="match status" value="2"/>
</dbReference>
<evidence type="ECO:0000313" key="4">
    <source>
        <dbReference type="EMBL" id="TFJ87914.1"/>
    </source>
</evidence>
<dbReference type="InterPro" id="IPR011990">
    <property type="entry name" value="TPR-like_helical_dom_sf"/>
</dbReference>
<evidence type="ECO:0000256" key="2">
    <source>
        <dbReference type="ARBA" id="ARBA00022803"/>
    </source>
</evidence>
<evidence type="ECO:0000256" key="3">
    <source>
        <dbReference type="SAM" id="MobiDB-lite"/>
    </source>
</evidence>
<dbReference type="Proteomes" id="UP000355283">
    <property type="component" value="Unassembled WGS sequence"/>
</dbReference>